<dbReference type="EMBL" id="CAFABE010000130">
    <property type="protein sequence ID" value="CAB4834512.1"/>
    <property type="molecule type" value="Genomic_DNA"/>
</dbReference>
<feature type="transmembrane region" description="Helical" evidence="1">
    <location>
        <begin position="68"/>
        <end position="86"/>
    </location>
</feature>
<dbReference type="EMBL" id="CAFBPM010000014">
    <property type="protein sequence ID" value="CAB5027704.1"/>
    <property type="molecule type" value="Genomic_DNA"/>
</dbReference>
<dbReference type="PANTHER" id="PTHR33219:SF14">
    <property type="entry name" value="PROTEIN COFACTOR ASSEMBLY OF COMPLEX C SUBUNIT B CCB3, CHLOROPLASTIC-RELATED"/>
    <property type="match status" value="1"/>
</dbReference>
<sequence>MILHFLGFLLEIYLLLLIARALLSWFTMSSSSALDTINRILFALTEPVLRPIRKVIPPVRIGGTYLDLSILLVFVVAQFLILPILLR</sequence>
<feature type="transmembrane region" description="Helical" evidence="1">
    <location>
        <begin position="5"/>
        <end position="26"/>
    </location>
</feature>
<keyword evidence="1" id="KW-0812">Transmembrane</keyword>
<evidence type="ECO:0000256" key="1">
    <source>
        <dbReference type="SAM" id="Phobius"/>
    </source>
</evidence>
<accession>A0A6J7EUW9</accession>
<evidence type="ECO:0000313" key="2">
    <source>
        <dbReference type="EMBL" id="CAB4834512.1"/>
    </source>
</evidence>
<dbReference type="InterPro" id="IPR003425">
    <property type="entry name" value="CCB3/YggT"/>
</dbReference>
<keyword evidence="1" id="KW-0472">Membrane</keyword>
<dbReference type="GO" id="GO:0016020">
    <property type="term" value="C:membrane"/>
    <property type="evidence" value="ECO:0007669"/>
    <property type="project" value="InterPro"/>
</dbReference>
<protein>
    <submittedName>
        <fullName evidence="3">Unannotated protein</fullName>
    </submittedName>
</protein>
<dbReference type="EMBL" id="CAFBLT010000003">
    <property type="protein sequence ID" value="CAB4883183.1"/>
    <property type="molecule type" value="Genomic_DNA"/>
</dbReference>
<dbReference type="Pfam" id="PF02325">
    <property type="entry name" value="CCB3_YggT"/>
    <property type="match status" value="1"/>
</dbReference>
<dbReference type="AlphaFoldDB" id="A0A6J7EUW9"/>
<reference evidence="3" key="1">
    <citation type="submission" date="2020-05" db="EMBL/GenBank/DDBJ databases">
        <authorList>
            <person name="Chiriac C."/>
            <person name="Salcher M."/>
            <person name="Ghai R."/>
            <person name="Kavagutti S V."/>
        </authorList>
    </citation>
    <scope>NUCLEOTIDE SEQUENCE</scope>
</reference>
<organism evidence="3">
    <name type="scientific">freshwater metagenome</name>
    <dbReference type="NCBI Taxonomy" id="449393"/>
    <lineage>
        <taxon>unclassified sequences</taxon>
        <taxon>metagenomes</taxon>
        <taxon>ecological metagenomes</taxon>
    </lineage>
</organism>
<keyword evidence="1" id="KW-1133">Transmembrane helix</keyword>
<proteinExistence type="predicted"/>
<dbReference type="PANTHER" id="PTHR33219">
    <property type="entry name" value="YLMG HOMOLOG PROTEIN 2, CHLOROPLASTIC"/>
    <property type="match status" value="1"/>
</dbReference>
<evidence type="ECO:0000313" key="4">
    <source>
        <dbReference type="EMBL" id="CAB5027704.1"/>
    </source>
</evidence>
<evidence type="ECO:0000313" key="3">
    <source>
        <dbReference type="EMBL" id="CAB4883183.1"/>
    </source>
</evidence>
<name>A0A6J7EUW9_9ZZZZ</name>
<gene>
    <name evidence="2" type="ORF">UFOPK3164_01683</name>
    <name evidence="3" type="ORF">UFOPK3427_01730</name>
    <name evidence="4" type="ORF">UFOPK4112_01349</name>
</gene>